<dbReference type="PANTHER" id="PTHR46759:SF1">
    <property type="entry name" value="LEUCINE-RICH REPEAT-CONTAINING PROTEIN 72"/>
    <property type="match status" value="1"/>
</dbReference>
<keyword evidence="3" id="KW-0677">Repeat</keyword>
<dbReference type="InterPro" id="IPR001611">
    <property type="entry name" value="Leu-rich_rpt"/>
</dbReference>
<dbReference type="Gene3D" id="3.80.10.10">
    <property type="entry name" value="Ribonuclease Inhibitor"/>
    <property type="match status" value="1"/>
</dbReference>
<dbReference type="InterPro" id="IPR042655">
    <property type="entry name" value="LRC72"/>
</dbReference>
<dbReference type="InterPro" id="IPR003591">
    <property type="entry name" value="Leu-rich_rpt_typical-subtyp"/>
</dbReference>
<evidence type="ECO:0000256" key="3">
    <source>
        <dbReference type="ARBA" id="ARBA00022737"/>
    </source>
</evidence>
<dbReference type="Proteomes" id="UP000247498">
    <property type="component" value="Unassembled WGS sequence"/>
</dbReference>
<dbReference type="PANTHER" id="PTHR46759">
    <property type="entry name" value="LEUCINE-RICH REPEAT-CONTAINING PROTEIN 72"/>
    <property type="match status" value="1"/>
</dbReference>
<sequence>MHAVKAPPGGAPAAWNAGGGAAAPAQGAPALPVPPPSLPLRQPTRDEGSIAQLLGRWRARPKDCTELNLSRRHLERLSGLDALANLEVLFVSGNRLRALTGLDANENEICTLRGSLPRLRHLSHLDLSSNALRDLPKLLARLRRLQRLRQLNLAGNPCCEEPGYRLTVVHGMPWLEVLDCHRVTDAERRQARAVVGGDVAALTVAFGRRVDAGGAWRERVAERSVLEAELSETAARVREARRAARERAEAEAYAANPDAEFWAPKASLPPPPGLLAALAAREAPQLHPGMSGAGGGARELEAAGWVATGSGSSGPGSVLSGSDVFVLTLHHSLRPPAAAVAGAASTGAGRAGGSGKLRQGGSGAAPEAAARAGAAEEPAAADAPPAMTVARRAYAPNWTISRVALRL</sequence>
<name>A0A2V0PDK9_9CHLO</name>
<feature type="region of interest" description="Disordered" evidence="4">
    <location>
        <begin position="345"/>
        <end position="384"/>
    </location>
</feature>
<accession>A0A2V0PDK9</accession>
<dbReference type="InParanoid" id="A0A2V0PDK9"/>
<dbReference type="SUPFAM" id="SSF52058">
    <property type="entry name" value="L domain-like"/>
    <property type="match status" value="1"/>
</dbReference>
<evidence type="ECO:0000256" key="4">
    <source>
        <dbReference type="SAM" id="MobiDB-lite"/>
    </source>
</evidence>
<gene>
    <name evidence="5" type="ORF">Rsub_08103</name>
</gene>
<feature type="region of interest" description="Disordered" evidence="4">
    <location>
        <begin position="1"/>
        <end position="44"/>
    </location>
</feature>
<feature type="compositionally biased region" description="Low complexity" evidence="4">
    <location>
        <begin position="1"/>
        <end position="30"/>
    </location>
</feature>
<dbReference type="SMART" id="SM00369">
    <property type="entry name" value="LRR_TYP"/>
    <property type="match status" value="2"/>
</dbReference>
<evidence type="ECO:0000256" key="2">
    <source>
        <dbReference type="ARBA" id="ARBA00022614"/>
    </source>
</evidence>
<organism evidence="5 6">
    <name type="scientific">Raphidocelis subcapitata</name>
    <dbReference type="NCBI Taxonomy" id="307507"/>
    <lineage>
        <taxon>Eukaryota</taxon>
        <taxon>Viridiplantae</taxon>
        <taxon>Chlorophyta</taxon>
        <taxon>core chlorophytes</taxon>
        <taxon>Chlorophyceae</taxon>
        <taxon>CS clade</taxon>
        <taxon>Sphaeropleales</taxon>
        <taxon>Selenastraceae</taxon>
        <taxon>Raphidocelis</taxon>
    </lineage>
</organism>
<comment type="caution">
    <text evidence="5">The sequence shown here is derived from an EMBL/GenBank/DDBJ whole genome shotgun (WGS) entry which is preliminary data.</text>
</comment>
<evidence type="ECO:0000313" key="6">
    <source>
        <dbReference type="Proteomes" id="UP000247498"/>
    </source>
</evidence>
<dbReference type="InterPro" id="IPR032675">
    <property type="entry name" value="LRR_dom_sf"/>
</dbReference>
<reference evidence="5 6" key="1">
    <citation type="journal article" date="2018" name="Sci. Rep.">
        <title>Raphidocelis subcapitata (=Pseudokirchneriella subcapitata) provides an insight into genome evolution and environmental adaptations in the Sphaeropleales.</title>
        <authorList>
            <person name="Suzuki S."/>
            <person name="Yamaguchi H."/>
            <person name="Nakajima N."/>
            <person name="Kawachi M."/>
        </authorList>
    </citation>
    <scope>NUCLEOTIDE SEQUENCE [LARGE SCALE GENOMIC DNA]</scope>
    <source>
        <strain evidence="5 6">NIES-35</strain>
    </source>
</reference>
<feature type="compositionally biased region" description="Low complexity" evidence="4">
    <location>
        <begin position="364"/>
        <end position="384"/>
    </location>
</feature>
<dbReference type="PROSITE" id="PS51450">
    <property type="entry name" value="LRR"/>
    <property type="match status" value="1"/>
</dbReference>
<comment type="subcellular location">
    <subcellularLocation>
        <location evidence="1">Cytoplasm</location>
        <location evidence="1">Cytoskeleton</location>
        <location evidence="1">Cilium axoneme</location>
    </subcellularLocation>
</comment>
<dbReference type="Pfam" id="PF14580">
    <property type="entry name" value="LRR_9"/>
    <property type="match status" value="1"/>
</dbReference>
<proteinExistence type="predicted"/>
<dbReference type="STRING" id="307507.A0A2V0PDK9"/>
<evidence type="ECO:0000313" key="5">
    <source>
        <dbReference type="EMBL" id="GBF95980.1"/>
    </source>
</evidence>
<dbReference type="GO" id="GO:0005930">
    <property type="term" value="C:axoneme"/>
    <property type="evidence" value="ECO:0007669"/>
    <property type="project" value="UniProtKB-SubCell"/>
</dbReference>
<feature type="compositionally biased region" description="Gly residues" evidence="4">
    <location>
        <begin position="349"/>
        <end position="363"/>
    </location>
</feature>
<keyword evidence="6" id="KW-1185">Reference proteome</keyword>
<keyword evidence="2" id="KW-0433">Leucine-rich repeat</keyword>
<dbReference type="EMBL" id="BDRX01000072">
    <property type="protein sequence ID" value="GBF95980.1"/>
    <property type="molecule type" value="Genomic_DNA"/>
</dbReference>
<evidence type="ECO:0000256" key="1">
    <source>
        <dbReference type="ARBA" id="ARBA00004430"/>
    </source>
</evidence>
<dbReference type="OrthoDB" id="1517790at2759"/>
<protein>
    <submittedName>
        <fullName evidence="5">Uncharacterized protein</fullName>
    </submittedName>
</protein>
<dbReference type="AlphaFoldDB" id="A0A2V0PDK9"/>